<dbReference type="NCBIfam" id="TIGR00199">
    <property type="entry name" value="PncC_domain"/>
    <property type="match status" value="1"/>
</dbReference>
<dbReference type="AlphaFoldDB" id="A0A0S2M1Q2"/>
<reference evidence="2 3" key="2">
    <citation type="journal article" date="2016" name="J. Biotechnol.">
        <title>Complete genome sequence of Arthrobacter alpinus ERGS4:06, a yellow pigmented bacterium tolerant to cold and radiations isolated from Sikkim Himalaya.</title>
        <authorList>
            <person name="Kumar R."/>
            <person name="Singh D."/>
            <person name="Swarnkar M.K."/>
            <person name="Singh A.K."/>
            <person name="Kumar S."/>
        </authorList>
    </citation>
    <scope>NUCLEOTIDE SEQUENCE [LARGE SCALE GENOMIC DNA]</scope>
    <source>
        <strain evidence="2 3">ERGS4:06</strain>
    </source>
</reference>
<dbReference type="InterPro" id="IPR036653">
    <property type="entry name" value="CinA-like_C"/>
</dbReference>
<organism evidence="2 3">
    <name type="scientific">Arthrobacter alpinus</name>
    <dbReference type="NCBI Taxonomy" id="656366"/>
    <lineage>
        <taxon>Bacteria</taxon>
        <taxon>Bacillati</taxon>
        <taxon>Actinomycetota</taxon>
        <taxon>Actinomycetes</taxon>
        <taxon>Micrococcales</taxon>
        <taxon>Micrococcaceae</taxon>
        <taxon>Arthrobacter</taxon>
    </lineage>
</organism>
<proteinExistence type="predicted"/>
<dbReference type="InterPro" id="IPR008136">
    <property type="entry name" value="CinA_C"/>
</dbReference>
<dbReference type="EMBL" id="CP013200">
    <property type="protein sequence ID" value="ALO67566.1"/>
    <property type="molecule type" value="Genomic_DNA"/>
</dbReference>
<dbReference type="Proteomes" id="UP000059574">
    <property type="component" value="Chromosome"/>
</dbReference>
<dbReference type="Pfam" id="PF02464">
    <property type="entry name" value="CinA"/>
    <property type="match status" value="1"/>
</dbReference>
<feature type="domain" description="CinA C-terminal" evidence="1">
    <location>
        <begin position="17"/>
        <end position="160"/>
    </location>
</feature>
<dbReference type="SUPFAM" id="SSF142433">
    <property type="entry name" value="CinA-like"/>
    <property type="match status" value="1"/>
</dbReference>
<dbReference type="RefSeq" id="WP_062290654.1">
    <property type="nucleotide sequence ID" value="NZ_CP013200.1"/>
</dbReference>
<protein>
    <recommendedName>
        <fullName evidence="1">CinA C-terminal domain-containing protein</fullName>
    </recommendedName>
</protein>
<dbReference type="OrthoDB" id="1253990at2"/>
<gene>
    <name evidence="2" type="ORF">AS189_15055</name>
</gene>
<sequence length="170" mass="16640">MDATISLLGPGGLGALVADAIAKNVTVGTAESLTAGMVAATIAEISGASATLQGGVIAYQNSVKEKLLGVSAALLATKGAVDPEVACAMALGVCAAVGARLGIATTGVAGPDAHQGKPVGLVYVGVALDGVATAQEFRFSGDREAIRVQATQAALALLAATVKDAREQKL</sequence>
<reference evidence="3" key="1">
    <citation type="submission" date="2015-11" db="EMBL/GenBank/DDBJ databases">
        <authorList>
            <person name="Kumar R."/>
            <person name="Singh D."/>
            <person name="Swarnkar M.K."/>
            <person name="Singh A.K."/>
            <person name="Kumar S."/>
        </authorList>
    </citation>
    <scope>NUCLEOTIDE SEQUENCE [LARGE SCALE GENOMIC DNA]</scope>
    <source>
        <strain evidence="3">ERGS4:06</strain>
    </source>
</reference>
<evidence type="ECO:0000259" key="1">
    <source>
        <dbReference type="Pfam" id="PF02464"/>
    </source>
</evidence>
<dbReference type="Gene3D" id="3.90.950.20">
    <property type="entry name" value="CinA-like"/>
    <property type="match status" value="1"/>
</dbReference>
<accession>A0A0S2M1Q2</accession>
<evidence type="ECO:0000313" key="3">
    <source>
        <dbReference type="Proteomes" id="UP000059574"/>
    </source>
</evidence>
<name>A0A0S2M1Q2_9MICC</name>
<evidence type="ECO:0000313" key="2">
    <source>
        <dbReference type="EMBL" id="ALO67566.1"/>
    </source>
</evidence>